<evidence type="ECO:0000256" key="1">
    <source>
        <dbReference type="SAM" id="MobiDB-lite"/>
    </source>
</evidence>
<reference evidence="2" key="1">
    <citation type="submission" date="2023-06" db="EMBL/GenBank/DDBJ databases">
        <title>MT1 and MT2 Draft Genomes of Novel Species.</title>
        <authorList>
            <person name="Venkateswaran K."/>
        </authorList>
    </citation>
    <scope>NUCLEOTIDE SEQUENCE</scope>
    <source>
        <strain evidence="2">F6_8S_P_1B</strain>
    </source>
</reference>
<feature type="compositionally biased region" description="Acidic residues" evidence="1">
    <location>
        <begin position="45"/>
        <end position="55"/>
    </location>
</feature>
<comment type="caution">
    <text evidence="2">The sequence shown here is derived from an EMBL/GenBank/DDBJ whole genome shotgun (WGS) entry which is preliminary data.</text>
</comment>
<dbReference type="Proteomes" id="UP001174208">
    <property type="component" value="Unassembled WGS sequence"/>
</dbReference>
<gene>
    <name evidence="2" type="ORF">P5G50_07275</name>
</gene>
<evidence type="ECO:0000313" key="3">
    <source>
        <dbReference type="Proteomes" id="UP001174208"/>
    </source>
</evidence>
<sequence>MSDAKQEFPETPSGEPIDTDAIAEGDSPEPYDADGVVEPDRADPAGDDEFDDLTDGGERPFD</sequence>
<feature type="region of interest" description="Disordered" evidence="1">
    <location>
        <begin position="1"/>
        <end position="62"/>
    </location>
</feature>
<evidence type="ECO:0000313" key="2">
    <source>
        <dbReference type="EMBL" id="MDN4614250.1"/>
    </source>
</evidence>
<feature type="compositionally biased region" description="Acidic residues" evidence="1">
    <location>
        <begin position="17"/>
        <end position="37"/>
    </location>
</feature>
<protein>
    <submittedName>
        <fullName evidence="2">Uncharacterized protein</fullName>
    </submittedName>
</protein>
<proteinExistence type="predicted"/>
<keyword evidence="3" id="KW-1185">Reference proteome</keyword>
<accession>A0ABT8K9W9</accession>
<name>A0ABT8K9W9_9MICO</name>
<dbReference type="RefSeq" id="WP_301212873.1">
    <property type="nucleotide sequence ID" value="NZ_JAROCF010000001.1"/>
</dbReference>
<organism evidence="2 3">
    <name type="scientific">Leifsonia williamsii</name>
    <dbReference type="NCBI Taxonomy" id="3035919"/>
    <lineage>
        <taxon>Bacteria</taxon>
        <taxon>Bacillati</taxon>
        <taxon>Actinomycetota</taxon>
        <taxon>Actinomycetes</taxon>
        <taxon>Micrococcales</taxon>
        <taxon>Microbacteriaceae</taxon>
        <taxon>Leifsonia</taxon>
    </lineage>
</organism>
<dbReference type="EMBL" id="JAROCF010000001">
    <property type="protein sequence ID" value="MDN4614250.1"/>
    <property type="molecule type" value="Genomic_DNA"/>
</dbReference>